<evidence type="ECO:0000313" key="3">
    <source>
        <dbReference type="Proteomes" id="UP000029015"/>
    </source>
</evidence>
<accession>A0A086YZV9</accession>
<dbReference type="RefSeq" id="WP_051905221.1">
    <property type="nucleotide sequence ID" value="NZ_CP011786.1"/>
</dbReference>
<evidence type="ECO:0000313" key="2">
    <source>
        <dbReference type="EMBL" id="KFI39809.1"/>
    </source>
</evidence>
<dbReference type="InterPro" id="IPR013087">
    <property type="entry name" value="Znf_C2H2_type"/>
</dbReference>
<keyword evidence="3" id="KW-1185">Reference proteome</keyword>
<dbReference type="PROSITE" id="PS00028">
    <property type="entry name" value="ZINC_FINGER_C2H2_1"/>
    <property type="match status" value="1"/>
</dbReference>
<reference evidence="2 3" key="1">
    <citation type="submission" date="2014-03" db="EMBL/GenBank/DDBJ databases">
        <title>Genomics of Bifidobacteria.</title>
        <authorList>
            <person name="Ventura M."/>
            <person name="Milani C."/>
            <person name="Lugli G.A."/>
        </authorList>
    </citation>
    <scope>NUCLEOTIDE SEQUENCE [LARGE SCALE GENOMIC DNA]</scope>
    <source>
        <strain evidence="2 3">DSM 22766</strain>
    </source>
</reference>
<gene>
    <name evidence="2" type="ORF">BACT_0509</name>
</gene>
<dbReference type="KEGG" id="bact:AB656_01160"/>
<sequence length="124" mass="13821">MSQPSDQVKRMVDRRDGWRCARCGASLESVPGSRHHRRPRSHAWAGLHLASNLILLCGSGTTGCHGWVHANPAQAYERGLLVHSWQYPRDQPLHISGRGWVLLDDEGGWTPAQTPNDTEGNNHE</sequence>
<name>A0A086YZV9_9BIFI</name>
<dbReference type="PATRIC" id="fig|1437605.7.peg.236"/>
<comment type="caution">
    <text evidence="2">The sequence shown here is derived from an EMBL/GenBank/DDBJ whole genome shotgun (WGS) entry which is preliminary data.</text>
</comment>
<dbReference type="EMBL" id="JGYK01000001">
    <property type="protein sequence ID" value="KFI39809.1"/>
    <property type="molecule type" value="Genomic_DNA"/>
</dbReference>
<dbReference type="eggNOG" id="COG1403">
    <property type="taxonomic scope" value="Bacteria"/>
</dbReference>
<feature type="domain" description="C2H2-type" evidence="1">
    <location>
        <begin position="20"/>
        <end position="42"/>
    </location>
</feature>
<protein>
    <submittedName>
        <fullName evidence="2">Phage protein</fullName>
    </submittedName>
</protein>
<dbReference type="Proteomes" id="UP000029015">
    <property type="component" value="Unassembled WGS sequence"/>
</dbReference>
<organism evidence="2 3">
    <name type="scientific">Bifidobacterium actinocoloniiforme DSM 22766</name>
    <dbReference type="NCBI Taxonomy" id="1437605"/>
    <lineage>
        <taxon>Bacteria</taxon>
        <taxon>Bacillati</taxon>
        <taxon>Actinomycetota</taxon>
        <taxon>Actinomycetes</taxon>
        <taxon>Bifidobacteriales</taxon>
        <taxon>Bifidobacteriaceae</taxon>
        <taxon>Bifidobacterium</taxon>
    </lineage>
</organism>
<dbReference type="OrthoDB" id="5124189at2"/>
<dbReference type="STRING" id="1437605.AB656_01160"/>
<evidence type="ECO:0000259" key="1">
    <source>
        <dbReference type="PROSITE" id="PS00028"/>
    </source>
</evidence>
<proteinExistence type="predicted"/>
<dbReference type="Gene3D" id="1.10.30.50">
    <property type="match status" value="1"/>
</dbReference>
<dbReference type="AlphaFoldDB" id="A0A086YZV9"/>